<protein>
    <submittedName>
        <fullName evidence="1">Uncharacterized protein</fullName>
    </submittedName>
</protein>
<evidence type="ECO:0000313" key="1">
    <source>
        <dbReference type="EMBL" id="MCS4278434.1"/>
    </source>
</evidence>
<sequence>MKWTDNVALEQWCLDVIACFAEGGMPESVCRLFRKAVLRFYGTQKLVDIALELADLMDGLSGEGRRQAQSMVYNSHGFGFEEFLAARRGKLLGVIKCGKLRNESEYRLALNFTSNVDNDIGVAAEVDALIAAYEAAAVRSGD</sequence>
<dbReference type="Proteomes" id="UP001320691">
    <property type="component" value="Unassembled WGS sequence"/>
</dbReference>
<name>A0AAW5PDE1_9GAMM</name>
<organism evidence="1 2">
    <name type="scientific">Stenotrophomonas rhizophila</name>
    <dbReference type="NCBI Taxonomy" id="216778"/>
    <lineage>
        <taxon>Bacteria</taxon>
        <taxon>Pseudomonadati</taxon>
        <taxon>Pseudomonadota</taxon>
        <taxon>Gammaproteobacteria</taxon>
        <taxon>Lysobacterales</taxon>
        <taxon>Lysobacteraceae</taxon>
        <taxon>Stenotrophomonas</taxon>
    </lineage>
</organism>
<dbReference type="RefSeq" id="WP_259259191.1">
    <property type="nucleotide sequence ID" value="NZ_JANUEK010000001.1"/>
</dbReference>
<evidence type="ECO:0000313" key="2">
    <source>
        <dbReference type="Proteomes" id="UP001320691"/>
    </source>
</evidence>
<gene>
    <name evidence="1" type="ORF">M2412_000395</name>
</gene>
<proteinExistence type="predicted"/>
<reference evidence="1" key="1">
    <citation type="submission" date="2022-08" db="EMBL/GenBank/DDBJ databases">
        <title>Genomic analyses of the natural microbiome of Caenorhabditis elegans.</title>
        <authorList>
            <person name="Samuel B."/>
        </authorList>
    </citation>
    <scope>NUCLEOTIDE SEQUENCE</scope>
    <source>
        <strain evidence="1">BIGb0277</strain>
    </source>
</reference>
<dbReference type="EMBL" id="JANUEK010000001">
    <property type="protein sequence ID" value="MCS4278434.1"/>
    <property type="molecule type" value="Genomic_DNA"/>
</dbReference>
<accession>A0AAW5PDE1</accession>
<comment type="caution">
    <text evidence="1">The sequence shown here is derived from an EMBL/GenBank/DDBJ whole genome shotgun (WGS) entry which is preliminary data.</text>
</comment>
<dbReference type="AlphaFoldDB" id="A0AAW5PDE1"/>